<dbReference type="EMBL" id="CP025791">
    <property type="protein sequence ID" value="AUP80906.1"/>
    <property type="molecule type" value="Genomic_DNA"/>
</dbReference>
<dbReference type="AlphaFoldDB" id="A0A2K9PV06"/>
<accession>A0A2K9PV06</accession>
<reference evidence="1 2" key="1">
    <citation type="submission" date="2018-01" db="EMBL/GenBank/DDBJ databases">
        <title>Complete genome sequence of Flavivirga eckloniae ECD14 isolated from seaweed Ecklonia cava.</title>
        <authorList>
            <person name="Lee J.H."/>
            <person name="Baik K.S."/>
            <person name="Seong C.N."/>
        </authorList>
    </citation>
    <scope>NUCLEOTIDE SEQUENCE [LARGE SCALE GENOMIC DNA]</scope>
    <source>
        <strain evidence="1 2">ECD14</strain>
    </source>
</reference>
<dbReference type="KEGG" id="fek:C1H87_20215"/>
<evidence type="ECO:0000313" key="2">
    <source>
        <dbReference type="Proteomes" id="UP000235826"/>
    </source>
</evidence>
<dbReference type="RefSeq" id="WP_102757551.1">
    <property type="nucleotide sequence ID" value="NZ_CP025791.1"/>
</dbReference>
<sequence>MRTKKAKKYDQQIDREIEKSVANFTEHLMSNSKWVRLIDKFVEESSEVQKIEFKKVQNEQIGEIYLEEDTTYGFDYWQNGFEGHNSLGGWLTFKEIEYLIFPKVIKTEPLKSQSLVKIKELIESVGKFALDINEERIKLICYR</sequence>
<gene>
    <name evidence="1" type="ORF">C1H87_20215</name>
</gene>
<evidence type="ECO:0000313" key="1">
    <source>
        <dbReference type="EMBL" id="AUP80906.1"/>
    </source>
</evidence>
<dbReference type="OrthoDB" id="884081at2"/>
<dbReference type="Proteomes" id="UP000235826">
    <property type="component" value="Chromosome"/>
</dbReference>
<protein>
    <submittedName>
        <fullName evidence="1">Uncharacterized protein</fullName>
    </submittedName>
</protein>
<proteinExistence type="predicted"/>
<keyword evidence="2" id="KW-1185">Reference proteome</keyword>
<name>A0A2K9PV06_9FLAO</name>
<organism evidence="1 2">
    <name type="scientific">Flavivirga eckloniae</name>
    <dbReference type="NCBI Taxonomy" id="1803846"/>
    <lineage>
        <taxon>Bacteria</taxon>
        <taxon>Pseudomonadati</taxon>
        <taxon>Bacteroidota</taxon>
        <taxon>Flavobacteriia</taxon>
        <taxon>Flavobacteriales</taxon>
        <taxon>Flavobacteriaceae</taxon>
        <taxon>Flavivirga</taxon>
    </lineage>
</organism>